<dbReference type="Gene3D" id="2.40.440.10">
    <property type="entry name" value="L,D-transpeptidase catalytic domain-like"/>
    <property type="match status" value="1"/>
</dbReference>
<evidence type="ECO:0000256" key="2">
    <source>
        <dbReference type="ARBA" id="ARBA00005992"/>
    </source>
</evidence>
<keyword evidence="6 7" id="KW-0961">Cell wall biogenesis/degradation</keyword>
<evidence type="ECO:0000256" key="5">
    <source>
        <dbReference type="ARBA" id="ARBA00022984"/>
    </source>
</evidence>
<feature type="active site" description="Nucleophile" evidence="7">
    <location>
        <position position="80"/>
    </location>
</feature>
<dbReference type="SUPFAM" id="SSF141523">
    <property type="entry name" value="L,D-transpeptidase catalytic domain-like"/>
    <property type="match status" value="1"/>
</dbReference>
<evidence type="ECO:0000256" key="1">
    <source>
        <dbReference type="ARBA" id="ARBA00004752"/>
    </source>
</evidence>
<evidence type="ECO:0000256" key="6">
    <source>
        <dbReference type="ARBA" id="ARBA00023316"/>
    </source>
</evidence>
<dbReference type="EMBL" id="JEMB01003435">
    <property type="protein sequence ID" value="KYF72624.1"/>
    <property type="molecule type" value="Genomic_DNA"/>
</dbReference>
<organism evidence="9 10">
    <name type="scientific">Sorangium cellulosum</name>
    <name type="common">Polyangium cellulosum</name>
    <dbReference type="NCBI Taxonomy" id="56"/>
    <lineage>
        <taxon>Bacteria</taxon>
        <taxon>Pseudomonadati</taxon>
        <taxon>Myxococcota</taxon>
        <taxon>Polyangia</taxon>
        <taxon>Polyangiales</taxon>
        <taxon>Polyangiaceae</taxon>
        <taxon>Sorangium</taxon>
    </lineage>
</organism>
<dbReference type="InterPro" id="IPR038063">
    <property type="entry name" value="Transpep_catalytic_dom"/>
</dbReference>
<dbReference type="GO" id="GO:0005576">
    <property type="term" value="C:extracellular region"/>
    <property type="evidence" value="ECO:0007669"/>
    <property type="project" value="TreeGrafter"/>
</dbReference>
<evidence type="ECO:0000256" key="7">
    <source>
        <dbReference type="PROSITE-ProRule" id="PRU01373"/>
    </source>
</evidence>
<sequence>MTLVSTGADGLGDPKTTRSTVQGLFRIHTKHVTVTMDGDEEDEDPFDFRDVPFVQYFTEGFAFHAAYWHDDFGTARSHGCVNLSPLDAAWLFEWTTPEVPAAWHGALSLRKGTLVSIRP</sequence>
<name>A0A150QXB1_SORCE</name>
<dbReference type="CDD" id="cd16913">
    <property type="entry name" value="YkuD_like"/>
    <property type="match status" value="1"/>
</dbReference>
<dbReference type="PANTHER" id="PTHR30582:SF2">
    <property type="entry name" value="L,D-TRANSPEPTIDASE YCIB-RELATED"/>
    <property type="match status" value="1"/>
</dbReference>
<dbReference type="GO" id="GO:0016740">
    <property type="term" value="F:transferase activity"/>
    <property type="evidence" value="ECO:0007669"/>
    <property type="project" value="UniProtKB-KW"/>
</dbReference>
<keyword evidence="3" id="KW-0808">Transferase</keyword>
<protein>
    <recommendedName>
        <fullName evidence="8">L,D-TPase catalytic domain-containing protein</fullName>
    </recommendedName>
</protein>
<evidence type="ECO:0000256" key="3">
    <source>
        <dbReference type="ARBA" id="ARBA00022679"/>
    </source>
</evidence>
<evidence type="ECO:0000256" key="4">
    <source>
        <dbReference type="ARBA" id="ARBA00022960"/>
    </source>
</evidence>
<comment type="pathway">
    <text evidence="1 7">Cell wall biogenesis; peptidoglycan biosynthesis.</text>
</comment>
<dbReference type="GO" id="GO:0008360">
    <property type="term" value="P:regulation of cell shape"/>
    <property type="evidence" value="ECO:0007669"/>
    <property type="project" value="UniProtKB-UniRule"/>
</dbReference>
<dbReference type="AlphaFoldDB" id="A0A150QXB1"/>
<gene>
    <name evidence="9" type="ORF">BE17_01465</name>
</gene>
<reference evidence="9 10" key="1">
    <citation type="submission" date="2014-02" db="EMBL/GenBank/DDBJ databases">
        <title>The small core and large imbalanced accessory genome model reveals a collaborative survival strategy of Sorangium cellulosum strains in nature.</title>
        <authorList>
            <person name="Han K."/>
            <person name="Peng R."/>
            <person name="Blom J."/>
            <person name="Li Y.-Z."/>
        </authorList>
    </citation>
    <scope>NUCLEOTIDE SEQUENCE [LARGE SCALE GENOMIC DNA]</scope>
    <source>
        <strain evidence="9 10">So0011-07</strain>
    </source>
</reference>
<dbReference type="GO" id="GO:0018104">
    <property type="term" value="P:peptidoglycan-protein cross-linking"/>
    <property type="evidence" value="ECO:0007669"/>
    <property type="project" value="TreeGrafter"/>
</dbReference>
<dbReference type="Pfam" id="PF03734">
    <property type="entry name" value="YkuD"/>
    <property type="match status" value="1"/>
</dbReference>
<evidence type="ECO:0000313" key="9">
    <source>
        <dbReference type="EMBL" id="KYF72624.1"/>
    </source>
</evidence>
<dbReference type="InterPro" id="IPR005490">
    <property type="entry name" value="LD_TPept_cat_dom"/>
</dbReference>
<comment type="similarity">
    <text evidence="2">Belongs to the YkuD family.</text>
</comment>
<dbReference type="GO" id="GO:0071972">
    <property type="term" value="F:peptidoglycan L,D-transpeptidase activity"/>
    <property type="evidence" value="ECO:0007669"/>
    <property type="project" value="TreeGrafter"/>
</dbReference>
<dbReference type="InterPro" id="IPR050979">
    <property type="entry name" value="LD-transpeptidase"/>
</dbReference>
<dbReference type="PROSITE" id="PS52029">
    <property type="entry name" value="LD_TPASE"/>
    <property type="match status" value="1"/>
</dbReference>
<dbReference type="Proteomes" id="UP000075635">
    <property type="component" value="Unassembled WGS sequence"/>
</dbReference>
<dbReference type="PANTHER" id="PTHR30582">
    <property type="entry name" value="L,D-TRANSPEPTIDASE"/>
    <property type="match status" value="1"/>
</dbReference>
<evidence type="ECO:0000313" key="10">
    <source>
        <dbReference type="Proteomes" id="UP000075635"/>
    </source>
</evidence>
<keyword evidence="4 7" id="KW-0133">Cell shape</keyword>
<comment type="caution">
    <text evidence="9">The sequence shown here is derived from an EMBL/GenBank/DDBJ whole genome shotgun (WGS) entry which is preliminary data.</text>
</comment>
<dbReference type="UniPathway" id="UPA00219"/>
<accession>A0A150QXB1</accession>
<feature type="active site" description="Proton donor/acceptor" evidence="7">
    <location>
        <position position="64"/>
    </location>
</feature>
<dbReference type="GO" id="GO:0071555">
    <property type="term" value="P:cell wall organization"/>
    <property type="evidence" value="ECO:0007669"/>
    <property type="project" value="UniProtKB-UniRule"/>
</dbReference>
<feature type="domain" description="L,D-TPase catalytic" evidence="8">
    <location>
        <begin position="1"/>
        <end position="118"/>
    </location>
</feature>
<keyword evidence="5 7" id="KW-0573">Peptidoglycan synthesis</keyword>
<proteinExistence type="inferred from homology"/>
<evidence type="ECO:0000259" key="8">
    <source>
        <dbReference type="PROSITE" id="PS52029"/>
    </source>
</evidence>